<organism evidence="2 3">
    <name type="scientific">Haladaptatus litoreus</name>
    <dbReference type="NCBI Taxonomy" id="553468"/>
    <lineage>
        <taxon>Archaea</taxon>
        <taxon>Methanobacteriati</taxon>
        <taxon>Methanobacteriota</taxon>
        <taxon>Stenosarchaea group</taxon>
        <taxon>Halobacteria</taxon>
        <taxon>Halobacteriales</taxon>
        <taxon>Haladaptataceae</taxon>
        <taxon>Haladaptatus</taxon>
    </lineage>
</organism>
<evidence type="ECO:0000313" key="3">
    <source>
        <dbReference type="Proteomes" id="UP000186914"/>
    </source>
</evidence>
<keyword evidence="3" id="KW-1185">Reference proteome</keyword>
<dbReference type="AlphaFoldDB" id="A0A1N6Y129"/>
<dbReference type="EMBL" id="FTNO01000001">
    <property type="protein sequence ID" value="SIR08332.1"/>
    <property type="molecule type" value="Genomic_DNA"/>
</dbReference>
<dbReference type="InterPro" id="IPR036388">
    <property type="entry name" value="WH-like_DNA-bd_sf"/>
</dbReference>
<dbReference type="Gene3D" id="1.10.10.10">
    <property type="entry name" value="Winged helix-like DNA-binding domain superfamily/Winged helix DNA-binding domain"/>
    <property type="match status" value="1"/>
</dbReference>
<evidence type="ECO:0000256" key="1">
    <source>
        <dbReference type="SAM" id="MobiDB-lite"/>
    </source>
</evidence>
<accession>A0A1N6Y129</accession>
<dbReference type="SUPFAM" id="SSF46785">
    <property type="entry name" value="Winged helix' DNA-binding domain"/>
    <property type="match status" value="1"/>
</dbReference>
<dbReference type="CDD" id="cd00090">
    <property type="entry name" value="HTH_ARSR"/>
    <property type="match status" value="1"/>
</dbReference>
<sequence>MKRQSRNSSTTSSGGSSLDGTLWYVLSGSRGDASRARLLREVGNRPQNANQLSTTLDLDYSTIRHHLDVLAEHEIVEQHGDGEYGSIYTPTSAVKREWQRVTEIIEKVSE</sequence>
<name>A0A1N6Y129_9EURY</name>
<gene>
    <name evidence="2" type="ORF">SAMN05421858_1356</name>
</gene>
<dbReference type="Pfam" id="PF12840">
    <property type="entry name" value="HTH_20"/>
    <property type="match status" value="1"/>
</dbReference>
<feature type="region of interest" description="Disordered" evidence="1">
    <location>
        <begin position="1"/>
        <end position="20"/>
    </location>
</feature>
<proteinExistence type="predicted"/>
<protein>
    <submittedName>
        <fullName evidence="2">Helix-turn-helix domain-containing protein</fullName>
    </submittedName>
</protein>
<reference evidence="3" key="1">
    <citation type="submission" date="2017-01" db="EMBL/GenBank/DDBJ databases">
        <authorList>
            <person name="Varghese N."/>
            <person name="Submissions S."/>
        </authorList>
    </citation>
    <scope>NUCLEOTIDE SEQUENCE [LARGE SCALE GENOMIC DNA]</scope>
    <source>
        <strain evidence="3">CGMCC 1.7737</strain>
    </source>
</reference>
<dbReference type="Proteomes" id="UP000186914">
    <property type="component" value="Unassembled WGS sequence"/>
</dbReference>
<dbReference type="InterPro" id="IPR036390">
    <property type="entry name" value="WH_DNA-bd_sf"/>
</dbReference>
<dbReference type="InterPro" id="IPR011991">
    <property type="entry name" value="ArsR-like_HTH"/>
</dbReference>
<evidence type="ECO:0000313" key="2">
    <source>
        <dbReference type="EMBL" id="SIR08332.1"/>
    </source>
</evidence>